<evidence type="ECO:0000313" key="1">
    <source>
        <dbReference type="EMBL" id="GAF85275.1"/>
    </source>
</evidence>
<reference evidence="1" key="1">
    <citation type="journal article" date="2014" name="Front. Microbiol.">
        <title>High frequency of phylogenetically diverse reductive dehalogenase-homologous genes in deep subseafloor sedimentary metagenomes.</title>
        <authorList>
            <person name="Kawai M."/>
            <person name="Futagami T."/>
            <person name="Toyoda A."/>
            <person name="Takaki Y."/>
            <person name="Nishi S."/>
            <person name="Hori S."/>
            <person name="Arai W."/>
            <person name="Tsubouchi T."/>
            <person name="Morono Y."/>
            <person name="Uchiyama I."/>
            <person name="Ito T."/>
            <person name="Fujiyama A."/>
            <person name="Inagaki F."/>
            <person name="Takami H."/>
        </authorList>
    </citation>
    <scope>NUCLEOTIDE SEQUENCE</scope>
    <source>
        <strain evidence="1">Expedition CK06-06</strain>
    </source>
</reference>
<organism evidence="1">
    <name type="scientific">marine sediment metagenome</name>
    <dbReference type="NCBI Taxonomy" id="412755"/>
    <lineage>
        <taxon>unclassified sequences</taxon>
        <taxon>metagenomes</taxon>
        <taxon>ecological metagenomes</taxon>
    </lineage>
</organism>
<protein>
    <submittedName>
        <fullName evidence="1">Uncharacterized protein</fullName>
    </submittedName>
</protein>
<dbReference type="Pfam" id="PF24716">
    <property type="entry name" value="WapI"/>
    <property type="match status" value="1"/>
</dbReference>
<dbReference type="InterPro" id="IPR056510">
    <property type="entry name" value="WapI"/>
</dbReference>
<dbReference type="EMBL" id="BARS01004985">
    <property type="protein sequence ID" value="GAF85275.1"/>
    <property type="molecule type" value="Genomic_DNA"/>
</dbReference>
<proteinExistence type="predicted"/>
<comment type="caution">
    <text evidence="1">The sequence shown here is derived from an EMBL/GenBank/DDBJ whole genome shotgun (WGS) entry which is preliminary data.</text>
</comment>
<sequence>MAGLNIWIHGRQFPDSKDYWDANWLNVTVRCGAKGSSVLVNGNIIHLPEISHFLLGLEKLYKNLKGKAEMACMEPELSIELEAEKLGHLKMSVNITPDHLYQKHNFVFEIDQSFLPKLITECKTTLEKYPVVGEP</sequence>
<name>X0U9V5_9ZZZZ</name>
<accession>X0U9V5</accession>
<dbReference type="AlphaFoldDB" id="X0U9V5"/>
<gene>
    <name evidence="1" type="ORF">S01H1_09753</name>
</gene>